<name>A0AAD6A7B9_9TELE</name>
<organism evidence="1 2">
    <name type="scientific">Pogonophryne albipinna</name>
    <dbReference type="NCBI Taxonomy" id="1090488"/>
    <lineage>
        <taxon>Eukaryota</taxon>
        <taxon>Metazoa</taxon>
        <taxon>Chordata</taxon>
        <taxon>Craniata</taxon>
        <taxon>Vertebrata</taxon>
        <taxon>Euteleostomi</taxon>
        <taxon>Actinopterygii</taxon>
        <taxon>Neopterygii</taxon>
        <taxon>Teleostei</taxon>
        <taxon>Neoteleostei</taxon>
        <taxon>Acanthomorphata</taxon>
        <taxon>Eupercaria</taxon>
        <taxon>Perciformes</taxon>
        <taxon>Notothenioidei</taxon>
        <taxon>Pogonophryne</taxon>
    </lineage>
</organism>
<reference evidence="1" key="1">
    <citation type="submission" date="2022-11" db="EMBL/GenBank/DDBJ databases">
        <title>Chromosome-level genome of Pogonophryne albipinna.</title>
        <authorList>
            <person name="Jo E."/>
        </authorList>
    </citation>
    <scope>NUCLEOTIDE SEQUENCE</scope>
    <source>
        <strain evidence="1">SGF0006</strain>
        <tissue evidence="1">Muscle</tissue>
    </source>
</reference>
<dbReference type="AlphaFoldDB" id="A0AAD6A7B9"/>
<evidence type="ECO:0000313" key="2">
    <source>
        <dbReference type="Proteomes" id="UP001219934"/>
    </source>
</evidence>
<dbReference type="Proteomes" id="UP001219934">
    <property type="component" value="Unassembled WGS sequence"/>
</dbReference>
<protein>
    <submittedName>
        <fullName evidence="1">Uncharacterized protein</fullName>
    </submittedName>
</protein>
<accession>A0AAD6A7B9</accession>
<dbReference type="EMBL" id="JAPTMU010000263">
    <property type="protein sequence ID" value="KAJ4919696.1"/>
    <property type="molecule type" value="Genomic_DNA"/>
</dbReference>
<sequence length="152" mass="17252">MYLLLPSQRIRHPAFDVKPSSSSRDATHHFHFLNTQRRVFNMRCTYIVIIIPLLWVKGVSPDVFQSPAVVLTEVKLSCRHSINGFDSTLWFLRPPGETSLQLIGFTRCTKVVEKPFQGFFNMSVPHTAGITSVQPLVAPRYKPTKSPTKTLV</sequence>
<comment type="caution">
    <text evidence="1">The sequence shown here is derived from an EMBL/GenBank/DDBJ whole genome shotgun (WGS) entry which is preliminary data.</text>
</comment>
<gene>
    <name evidence="1" type="ORF">JOQ06_022375</name>
</gene>
<keyword evidence="2" id="KW-1185">Reference proteome</keyword>
<evidence type="ECO:0000313" key="1">
    <source>
        <dbReference type="EMBL" id="KAJ4919696.1"/>
    </source>
</evidence>
<proteinExistence type="predicted"/>